<accession>A0AAD6W1Z5</accession>
<dbReference type="GO" id="GO:0017119">
    <property type="term" value="C:Golgi transport complex"/>
    <property type="evidence" value="ECO:0007669"/>
    <property type="project" value="InterPro"/>
</dbReference>
<dbReference type="EMBL" id="JAQIZT010000006">
    <property type="protein sequence ID" value="KAJ6995434.1"/>
    <property type="molecule type" value="Genomic_DNA"/>
</dbReference>
<keyword evidence="5" id="KW-0653">Protein transport</keyword>
<sequence length="197" mass="22391">MNQTLLANHSTLLDLLEIPQLMGHLRHFLEGEFCLPFGKTVMGGVVSNGNYDDALDLETFVLLTLNHAPPNVASHGLLVILEDLDQRNAYEYLKGMINCHRTHLFDVVNQYRAIFADDNLRERSKIMMITSHLKTLKHSCSQKINRGRVSVKYSRLMHGQFLIYSLRKNMNTAVENFSASFGFQSLGSITSSWFSII</sequence>
<name>A0AAD6W1Z5_9ROSI</name>
<keyword evidence="4" id="KW-0813">Transport</keyword>
<evidence type="ECO:0000256" key="6">
    <source>
        <dbReference type="ARBA" id="ARBA00023034"/>
    </source>
</evidence>
<dbReference type="Pfam" id="PF04124">
    <property type="entry name" value="Dor1"/>
    <property type="match status" value="1"/>
</dbReference>
<protein>
    <recommendedName>
        <fullName evidence="3">Conserved oligomeric Golgi complex subunit 8</fullName>
    </recommendedName>
    <alternativeName>
        <fullName evidence="8">Component of oligomeric Golgi complex 8</fullName>
    </alternativeName>
</protein>
<evidence type="ECO:0000313" key="9">
    <source>
        <dbReference type="EMBL" id="KAJ6995434.1"/>
    </source>
</evidence>
<evidence type="ECO:0000256" key="8">
    <source>
        <dbReference type="ARBA" id="ARBA00031347"/>
    </source>
</evidence>
<evidence type="ECO:0000313" key="10">
    <source>
        <dbReference type="Proteomes" id="UP001164929"/>
    </source>
</evidence>
<dbReference type="GO" id="GO:0015031">
    <property type="term" value="P:protein transport"/>
    <property type="evidence" value="ECO:0007669"/>
    <property type="project" value="UniProtKB-KW"/>
</dbReference>
<dbReference type="AlphaFoldDB" id="A0AAD6W1Z5"/>
<dbReference type="Proteomes" id="UP001164929">
    <property type="component" value="Chromosome 6"/>
</dbReference>
<dbReference type="GO" id="GO:0000139">
    <property type="term" value="C:Golgi membrane"/>
    <property type="evidence" value="ECO:0007669"/>
    <property type="project" value="UniProtKB-SubCell"/>
</dbReference>
<dbReference type="PANTHER" id="PTHR21311">
    <property type="entry name" value="CONSERVED OLIGOMERIC GOLGI COMPLEX COMPONENT 8"/>
    <property type="match status" value="1"/>
</dbReference>
<comment type="similarity">
    <text evidence="2">Belongs to the COG8 family.</text>
</comment>
<keyword evidence="7" id="KW-0472">Membrane</keyword>
<evidence type="ECO:0000256" key="4">
    <source>
        <dbReference type="ARBA" id="ARBA00022448"/>
    </source>
</evidence>
<evidence type="ECO:0000256" key="2">
    <source>
        <dbReference type="ARBA" id="ARBA00006419"/>
    </source>
</evidence>
<keyword evidence="6" id="KW-0333">Golgi apparatus</keyword>
<dbReference type="GO" id="GO:0006891">
    <property type="term" value="P:intra-Golgi vesicle-mediated transport"/>
    <property type="evidence" value="ECO:0007669"/>
    <property type="project" value="TreeGrafter"/>
</dbReference>
<comment type="subcellular location">
    <subcellularLocation>
        <location evidence="1">Golgi apparatus membrane</location>
        <topology evidence="1">Peripheral membrane protein</topology>
    </subcellularLocation>
</comment>
<keyword evidence="10" id="KW-1185">Reference proteome</keyword>
<gene>
    <name evidence="9" type="ORF">NC653_018028</name>
</gene>
<dbReference type="PANTHER" id="PTHR21311:SF0">
    <property type="entry name" value="CONSERVED OLIGOMERIC GOLGI COMPLEX SUBUNIT 8"/>
    <property type="match status" value="1"/>
</dbReference>
<proteinExistence type="inferred from homology"/>
<evidence type="ECO:0000256" key="5">
    <source>
        <dbReference type="ARBA" id="ARBA00022927"/>
    </source>
</evidence>
<evidence type="ECO:0000256" key="3">
    <source>
        <dbReference type="ARBA" id="ARBA00020983"/>
    </source>
</evidence>
<organism evidence="9 10">
    <name type="scientific">Populus alba x Populus x berolinensis</name>
    <dbReference type="NCBI Taxonomy" id="444605"/>
    <lineage>
        <taxon>Eukaryota</taxon>
        <taxon>Viridiplantae</taxon>
        <taxon>Streptophyta</taxon>
        <taxon>Embryophyta</taxon>
        <taxon>Tracheophyta</taxon>
        <taxon>Spermatophyta</taxon>
        <taxon>Magnoliopsida</taxon>
        <taxon>eudicotyledons</taxon>
        <taxon>Gunneridae</taxon>
        <taxon>Pentapetalae</taxon>
        <taxon>rosids</taxon>
        <taxon>fabids</taxon>
        <taxon>Malpighiales</taxon>
        <taxon>Salicaceae</taxon>
        <taxon>Saliceae</taxon>
        <taxon>Populus</taxon>
    </lineage>
</organism>
<evidence type="ECO:0000256" key="1">
    <source>
        <dbReference type="ARBA" id="ARBA00004395"/>
    </source>
</evidence>
<evidence type="ECO:0000256" key="7">
    <source>
        <dbReference type="ARBA" id="ARBA00023136"/>
    </source>
</evidence>
<dbReference type="InterPro" id="IPR007255">
    <property type="entry name" value="COG8"/>
</dbReference>
<comment type="caution">
    <text evidence="9">The sequence shown here is derived from an EMBL/GenBank/DDBJ whole genome shotgun (WGS) entry which is preliminary data.</text>
</comment>
<reference evidence="9" key="1">
    <citation type="journal article" date="2023" name="Mol. Ecol. Resour.">
        <title>Chromosome-level genome assembly of a triploid poplar Populus alba 'Berolinensis'.</title>
        <authorList>
            <person name="Chen S."/>
            <person name="Yu Y."/>
            <person name="Wang X."/>
            <person name="Wang S."/>
            <person name="Zhang T."/>
            <person name="Zhou Y."/>
            <person name="He R."/>
            <person name="Meng N."/>
            <person name="Wang Y."/>
            <person name="Liu W."/>
            <person name="Liu Z."/>
            <person name="Liu J."/>
            <person name="Guo Q."/>
            <person name="Huang H."/>
            <person name="Sederoff R.R."/>
            <person name="Wang G."/>
            <person name="Qu G."/>
            <person name="Chen S."/>
        </authorList>
    </citation>
    <scope>NUCLEOTIDE SEQUENCE</scope>
    <source>
        <strain evidence="9">SC-2020</strain>
    </source>
</reference>